<dbReference type="VEuPathDB" id="PlasmoDB:PGAL8A_00040750"/>
<feature type="non-terminal residue" evidence="3">
    <location>
        <position position="1"/>
    </location>
</feature>
<feature type="compositionally biased region" description="Acidic residues" evidence="2">
    <location>
        <begin position="1"/>
        <end position="10"/>
    </location>
</feature>
<keyword evidence="1" id="KW-0175">Coiled coil</keyword>
<name>A0A1J1GZU7_PLAGA</name>
<reference evidence="3" key="1">
    <citation type="submission" date="2015-04" db="EMBL/GenBank/DDBJ databases">
        <authorList>
            <consortium name="Pathogen Informatics"/>
        </authorList>
    </citation>
    <scope>NUCLEOTIDE SEQUENCE [LARGE SCALE GENOMIC DNA]</scope>
    <source>
        <strain evidence="3">8A</strain>
    </source>
</reference>
<evidence type="ECO:0000256" key="2">
    <source>
        <dbReference type="SAM" id="MobiDB-lite"/>
    </source>
</evidence>
<dbReference type="OrthoDB" id="27073at2759"/>
<sequence length="164" mass="20431">KWEKEQEEYEELTKESETIEIEAGKNPMLEKQKRIWKQWLKKQRMWFIEHSEDKWFNDLLAEYEKEECKERITKINTRKVKEIRENMEELEQDGNNEMKKSRKKKKLIQNVLIEIHMMVLDECKKVEWEREKNEFFKTIMNEVRIQENFDEEANILEKIEEEES</sequence>
<protein>
    <submittedName>
        <fullName evidence="3">Surface-associated interspersed protein (SURFIN)</fullName>
    </submittedName>
</protein>
<accession>A0A1J1GZU7</accession>
<dbReference type="Proteomes" id="UP000220797">
    <property type="component" value="Unassembled WGS sequence"/>
</dbReference>
<comment type="caution">
    <text evidence="3">The sequence shown here is derived from an EMBL/GenBank/DDBJ whole genome shotgun (WGS) entry which is preliminary data.</text>
</comment>
<dbReference type="GeneID" id="39728932"/>
<keyword evidence="4" id="KW-1185">Reference proteome</keyword>
<evidence type="ECO:0000256" key="1">
    <source>
        <dbReference type="SAM" id="Coils"/>
    </source>
</evidence>
<feature type="coiled-coil region" evidence="1">
    <location>
        <begin position="73"/>
        <end position="104"/>
    </location>
</feature>
<proteinExistence type="predicted"/>
<dbReference type="AlphaFoldDB" id="A0A1J1GZU7"/>
<feature type="region of interest" description="Disordered" evidence="2">
    <location>
        <begin position="1"/>
        <end position="24"/>
    </location>
</feature>
<dbReference type="EMBL" id="CVMV01000132">
    <property type="protein sequence ID" value="CRG97978.1"/>
    <property type="molecule type" value="Genomic_DNA"/>
</dbReference>
<evidence type="ECO:0000313" key="4">
    <source>
        <dbReference type="Proteomes" id="UP000220797"/>
    </source>
</evidence>
<dbReference type="RefSeq" id="XP_028530777.1">
    <property type="nucleotide sequence ID" value="XM_028674424.1"/>
</dbReference>
<evidence type="ECO:0000313" key="3">
    <source>
        <dbReference type="EMBL" id="CRG97978.1"/>
    </source>
</evidence>
<gene>
    <name evidence="3" type="ORF">PGAL8A_00040750</name>
</gene>
<organism evidence="3 4">
    <name type="scientific">Plasmodium gallinaceum</name>
    <dbReference type="NCBI Taxonomy" id="5849"/>
    <lineage>
        <taxon>Eukaryota</taxon>
        <taxon>Sar</taxon>
        <taxon>Alveolata</taxon>
        <taxon>Apicomplexa</taxon>
        <taxon>Aconoidasida</taxon>
        <taxon>Haemosporida</taxon>
        <taxon>Plasmodiidae</taxon>
        <taxon>Plasmodium</taxon>
        <taxon>Plasmodium (Haemamoeba)</taxon>
    </lineage>
</organism>